<feature type="transmembrane region" description="Helical" evidence="1">
    <location>
        <begin position="108"/>
        <end position="128"/>
    </location>
</feature>
<feature type="transmembrane region" description="Helical" evidence="1">
    <location>
        <begin position="28"/>
        <end position="47"/>
    </location>
</feature>
<proteinExistence type="predicted"/>
<feature type="transmembrane region" description="Helical" evidence="1">
    <location>
        <begin position="140"/>
        <end position="159"/>
    </location>
</feature>
<feature type="transmembrane region" description="Helical" evidence="1">
    <location>
        <begin position="165"/>
        <end position="182"/>
    </location>
</feature>
<evidence type="ECO:0000313" key="2">
    <source>
        <dbReference type="EMBL" id="GGF48487.1"/>
    </source>
</evidence>
<evidence type="ECO:0000313" key="3">
    <source>
        <dbReference type="Proteomes" id="UP000649179"/>
    </source>
</evidence>
<protein>
    <submittedName>
        <fullName evidence="2">Uncharacterized protein</fullName>
    </submittedName>
</protein>
<reference evidence="2" key="2">
    <citation type="submission" date="2020-09" db="EMBL/GenBank/DDBJ databases">
        <authorList>
            <person name="Sun Q."/>
            <person name="Zhou Y."/>
        </authorList>
    </citation>
    <scope>NUCLEOTIDE SEQUENCE</scope>
    <source>
        <strain evidence="2">CGMCC 1.16067</strain>
    </source>
</reference>
<feature type="transmembrane region" description="Helical" evidence="1">
    <location>
        <begin position="270"/>
        <end position="288"/>
    </location>
</feature>
<keyword evidence="1" id="KW-1133">Transmembrane helix</keyword>
<keyword evidence="1" id="KW-0472">Membrane</keyword>
<dbReference type="AlphaFoldDB" id="A0A917BJQ2"/>
<accession>A0A917BJQ2</accession>
<keyword evidence="1" id="KW-0812">Transmembrane</keyword>
<keyword evidence="3" id="KW-1185">Reference proteome</keyword>
<feature type="transmembrane region" description="Helical" evidence="1">
    <location>
        <begin position="59"/>
        <end position="78"/>
    </location>
</feature>
<feature type="transmembrane region" description="Helical" evidence="1">
    <location>
        <begin position="194"/>
        <end position="213"/>
    </location>
</feature>
<organism evidence="2 3">
    <name type="scientific">Marmoricola endophyticus</name>
    <dbReference type="NCBI Taxonomy" id="2040280"/>
    <lineage>
        <taxon>Bacteria</taxon>
        <taxon>Bacillati</taxon>
        <taxon>Actinomycetota</taxon>
        <taxon>Actinomycetes</taxon>
        <taxon>Propionibacteriales</taxon>
        <taxon>Nocardioidaceae</taxon>
        <taxon>Marmoricola</taxon>
    </lineage>
</organism>
<feature type="transmembrane region" description="Helical" evidence="1">
    <location>
        <begin position="294"/>
        <end position="316"/>
    </location>
</feature>
<evidence type="ECO:0000256" key="1">
    <source>
        <dbReference type="SAM" id="Phobius"/>
    </source>
</evidence>
<dbReference type="Proteomes" id="UP000649179">
    <property type="component" value="Unassembled WGS sequence"/>
</dbReference>
<feature type="transmembrane region" description="Helical" evidence="1">
    <location>
        <begin position="239"/>
        <end position="258"/>
    </location>
</feature>
<feature type="transmembrane region" description="Helical" evidence="1">
    <location>
        <begin position="85"/>
        <end position="102"/>
    </location>
</feature>
<sequence length="325" mass="32618">MSGTRVRRAEPVSASTLEQLSGGRRTRAALLVPWVLVVVAALAVLVADRVATLPGPVSTGGVRTAAVVLTAACAAALAHRAGGRPFATTVVVGVLAVVAVVWQEDSLLAGLSVLTAVLAGAFAVAVTEPAAGAVAAVREAVLALVVASGGALGVAAYTARLDPSRLRLAALAAALVVVLLLADHLGPGLAGLGTLARAALLVGLLVGVGAVAYGEALGRWGSAGLIDLVADTRRTVQDVAYAVPVPLPALLGVPALVYGTWLRGRARQGWWVCAFGVGATVPVAAALADPRLEMARAVLGLGYSALIGLLIGLLVVRVDRWLTHS</sequence>
<reference evidence="2" key="1">
    <citation type="journal article" date="2014" name="Int. J. Syst. Evol. Microbiol.">
        <title>Complete genome sequence of Corynebacterium casei LMG S-19264T (=DSM 44701T), isolated from a smear-ripened cheese.</title>
        <authorList>
            <consortium name="US DOE Joint Genome Institute (JGI-PGF)"/>
            <person name="Walter F."/>
            <person name="Albersmeier A."/>
            <person name="Kalinowski J."/>
            <person name="Ruckert C."/>
        </authorList>
    </citation>
    <scope>NUCLEOTIDE SEQUENCE</scope>
    <source>
        <strain evidence="2">CGMCC 1.16067</strain>
    </source>
</reference>
<name>A0A917BJQ2_9ACTN</name>
<dbReference type="EMBL" id="BMKQ01000001">
    <property type="protein sequence ID" value="GGF48487.1"/>
    <property type="molecule type" value="Genomic_DNA"/>
</dbReference>
<comment type="caution">
    <text evidence="2">The sequence shown here is derived from an EMBL/GenBank/DDBJ whole genome shotgun (WGS) entry which is preliminary data.</text>
</comment>
<dbReference type="RefSeq" id="WP_188779903.1">
    <property type="nucleotide sequence ID" value="NZ_BMKQ01000001.1"/>
</dbReference>
<gene>
    <name evidence="2" type="ORF">GCM10011519_23130</name>
</gene>